<evidence type="ECO:0000313" key="3">
    <source>
        <dbReference type="Proteomes" id="UP001460270"/>
    </source>
</evidence>
<proteinExistence type="predicted"/>
<sequence>MLNLKKIKELKVKLREDAEEISELKLEKLGFLNDISSLKEQLRIQVEQNNAQTVAYTECEQVILSYFETVEAKLEARSKIDQDCADIKKLRLENDSLLSSKTSLEGLVRSLSKVIKRQKDTIWELNLERTGFQNSISSLEEQLRTQTEKNNAQTAAYSKCEREILCYLEDAEAKAKLERTGFLNNILSLEEQLRIQTEKNNAQTVAYSESQSEIQSLRSLNTDLQETVDFLEIEKAVHEEEMNNNILNLEDQLRIQTEKNSQVSIDRDDENIEYYKQTIHDLKEQMQIQKEQDSTKILSLKSAYDLLQDNMSAFESQIMSGQESLETQMQLYELKMKDDAEEMLQLRNKISECQSENQSLKYLNNELQETVDFLEDEKVVLKEEMDNSISSLEEQLRIQRAKNNEKEQLENYKQTIQNLKEQMRLQKEQDSAKILSLKSAYDRLQNNTLSFESQIMSDHETLDNQMQLYELKMKDNAEEMLRLTNKISEYQKEVQSLKSVNTELQETVDFLEDEKIILKEEIKELEEKGQKQITTSENPQNGE</sequence>
<evidence type="ECO:0000313" key="2">
    <source>
        <dbReference type="EMBL" id="KAK7915956.1"/>
    </source>
</evidence>
<gene>
    <name evidence="2" type="ORF">WMY93_011717</name>
</gene>
<accession>A0AAW0P6L3</accession>
<feature type="coiled-coil region" evidence="1">
    <location>
        <begin position="207"/>
        <end position="292"/>
    </location>
</feature>
<feature type="coiled-coil region" evidence="1">
    <location>
        <begin position="322"/>
        <end position="447"/>
    </location>
</feature>
<dbReference type="Proteomes" id="UP001460270">
    <property type="component" value="Unassembled WGS sequence"/>
</dbReference>
<keyword evidence="1" id="KW-0175">Coiled coil</keyword>
<name>A0AAW0P6L3_9GOBI</name>
<dbReference type="EMBL" id="JBBPFD010000008">
    <property type="protein sequence ID" value="KAK7915956.1"/>
    <property type="molecule type" value="Genomic_DNA"/>
</dbReference>
<feature type="coiled-coil region" evidence="1">
    <location>
        <begin position="473"/>
        <end position="528"/>
    </location>
</feature>
<reference evidence="3" key="1">
    <citation type="submission" date="2024-04" db="EMBL/GenBank/DDBJ databases">
        <title>Salinicola lusitanus LLJ914,a marine bacterium isolated from the Okinawa Trough.</title>
        <authorList>
            <person name="Li J."/>
        </authorList>
    </citation>
    <scope>NUCLEOTIDE SEQUENCE [LARGE SCALE GENOMIC DNA]</scope>
</reference>
<comment type="caution">
    <text evidence="2">The sequence shown here is derived from an EMBL/GenBank/DDBJ whole genome shotgun (WGS) entry which is preliminary data.</text>
</comment>
<organism evidence="2 3">
    <name type="scientific">Mugilogobius chulae</name>
    <name type="common">yellowstripe goby</name>
    <dbReference type="NCBI Taxonomy" id="88201"/>
    <lineage>
        <taxon>Eukaryota</taxon>
        <taxon>Metazoa</taxon>
        <taxon>Chordata</taxon>
        <taxon>Craniata</taxon>
        <taxon>Vertebrata</taxon>
        <taxon>Euteleostomi</taxon>
        <taxon>Actinopterygii</taxon>
        <taxon>Neopterygii</taxon>
        <taxon>Teleostei</taxon>
        <taxon>Neoteleostei</taxon>
        <taxon>Acanthomorphata</taxon>
        <taxon>Gobiaria</taxon>
        <taxon>Gobiiformes</taxon>
        <taxon>Gobioidei</taxon>
        <taxon>Gobiidae</taxon>
        <taxon>Gobionellinae</taxon>
        <taxon>Mugilogobius</taxon>
    </lineage>
</organism>
<protein>
    <submittedName>
        <fullName evidence="2">Uncharacterized protein</fullName>
    </submittedName>
</protein>
<evidence type="ECO:0000256" key="1">
    <source>
        <dbReference type="SAM" id="Coils"/>
    </source>
</evidence>
<dbReference type="AlphaFoldDB" id="A0AAW0P6L3"/>
<keyword evidence="3" id="KW-1185">Reference proteome</keyword>